<sequence>MLMLILDDSVLGFGTMDSISASFGDYGLFCAIDTSGKHAAICWDSKNRNSTNSNSLRSSSNLPPMAALSGGDGNETVDELQLLLHPSSIGNRPHRKATGTENCPQWTTFIHPQPYSCVKGEFLIFSATKREAVPSCLPETPTVSL</sequence>
<evidence type="ECO:0000256" key="1">
    <source>
        <dbReference type="SAM" id="MobiDB-lite"/>
    </source>
</evidence>
<feature type="compositionally biased region" description="Low complexity" evidence="1">
    <location>
        <begin position="49"/>
        <end position="62"/>
    </location>
</feature>
<dbReference type="AlphaFoldDB" id="A0AAD2E884"/>
<reference evidence="2" key="1">
    <citation type="submission" date="2023-05" db="EMBL/GenBank/DDBJ databases">
        <authorList>
            <person name="Huff M."/>
        </authorList>
    </citation>
    <scope>NUCLEOTIDE SEQUENCE</scope>
</reference>
<gene>
    <name evidence="2" type="ORF">FPE_LOCUS25625</name>
</gene>
<keyword evidence="3" id="KW-1185">Reference proteome</keyword>
<protein>
    <submittedName>
        <fullName evidence="2">Uncharacterized protein</fullName>
    </submittedName>
</protein>
<name>A0AAD2E884_9LAMI</name>
<feature type="region of interest" description="Disordered" evidence="1">
    <location>
        <begin position="49"/>
        <end position="73"/>
    </location>
</feature>
<evidence type="ECO:0000313" key="3">
    <source>
        <dbReference type="Proteomes" id="UP000834106"/>
    </source>
</evidence>
<dbReference type="Proteomes" id="UP000834106">
    <property type="component" value="Chromosome 16"/>
</dbReference>
<proteinExistence type="predicted"/>
<accession>A0AAD2E884</accession>
<evidence type="ECO:0000313" key="2">
    <source>
        <dbReference type="EMBL" id="CAI9778195.1"/>
    </source>
</evidence>
<organism evidence="2 3">
    <name type="scientific">Fraxinus pennsylvanica</name>
    <dbReference type="NCBI Taxonomy" id="56036"/>
    <lineage>
        <taxon>Eukaryota</taxon>
        <taxon>Viridiplantae</taxon>
        <taxon>Streptophyta</taxon>
        <taxon>Embryophyta</taxon>
        <taxon>Tracheophyta</taxon>
        <taxon>Spermatophyta</taxon>
        <taxon>Magnoliopsida</taxon>
        <taxon>eudicotyledons</taxon>
        <taxon>Gunneridae</taxon>
        <taxon>Pentapetalae</taxon>
        <taxon>asterids</taxon>
        <taxon>lamiids</taxon>
        <taxon>Lamiales</taxon>
        <taxon>Oleaceae</taxon>
        <taxon>Oleeae</taxon>
        <taxon>Fraxinus</taxon>
    </lineage>
</organism>
<dbReference type="EMBL" id="OU503051">
    <property type="protein sequence ID" value="CAI9778195.1"/>
    <property type="molecule type" value="Genomic_DNA"/>
</dbReference>